<dbReference type="Gene3D" id="3.40.50.300">
    <property type="entry name" value="P-loop containing nucleotide triphosphate hydrolases"/>
    <property type="match status" value="2"/>
</dbReference>
<sequence length="357" mass="40517">MKDSNIERNGLTALRTILNDKDARWTSPEQRRGVVATLKRETDIIAMLKTGGGKSMLAILPALIETDKAVVVVLPLKSLMTDWERKLKAMEVPFQIYDHSRPLSTNINLVLVSADKARFKTWRQYLAEFNEVLPVSRMVFDEAHLALLSEEFRVSLQDVHELRQFPMQLVLLTATMPHSSIPALKGMFGLLSTAIEIRESINRPELEYIMRQPAQPNTLESKAIQIVAQERQQWSSEDRGLVFVTYMEDGESLSERTRWPFYNGSKDTNDATRAKHYKDWRSGKSPVMICTSAFSTGNDYPHVRLIVHLKTPLEMSEIIQAQGRGGRDGRPAKCYILPSTTPAKLNIGRSEPDHKGR</sequence>
<feature type="non-terminal residue" evidence="8">
    <location>
        <position position="357"/>
    </location>
</feature>
<dbReference type="EC" id="5.6.2.4" evidence="5"/>
<dbReference type="PANTHER" id="PTHR13710">
    <property type="entry name" value="DNA HELICASE RECQ FAMILY MEMBER"/>
    <property type="match status" value="1"/>
</dbReference>
<comment type="catalytic activity">
    <reaction evidence="4">
        <text>Couples ATP hydrolysis with the unwinding of duplex DNA by translocating in the 3'-5' direction.</text>
        <dbReference type="EC" id="5.6.2.4"/>
    </reaction>
</comment>
<reference evidence="9" key="2">
    <citation type="submission" date="2015-01" db="EMBL/GenBank/DDBJ databases">
        <title>Evolutionary Origins and Diversification of the Mycorrhizal Mutualists.</title>
        <authorList>
            <consortium name="DOE Joint Genome Institute"/>
            <consortium name="Mycorrhizal Genomics Consortium"/>
            <person name="Kohler A."/>
            <person name="Kuo A."/>
            <person name="Nagy L.G."/>
            <person name="Floudas D."/>
            <person name="Copeland A."/>
            <person name="Barry K.W."/>
            <person name="Cichocki N."/>
            <person name="Veneault-Fourrey C."/>
            <person name="LaButti K."/>
            <person name="Lindquist E.A."/>
            <person name="Lipzen A."/>
            <person name="Lundell T."/>
            <person name="Morin E."/>
            <person name="Murat C."/>
            <person name="Riley R."/>
            <person name="Ohm R."/>
            <person name="Sun H."/>
            <person name="Tunlid A."/>
            <person name="Henrissat B."/>
            <person name="Grigoriev I.V."/>
            <person name="Hibbett D.S."/>
            <person name="Martin F."/>
        </authorList>
    </citation>
    <scope>NUCLEOTIDE SEQUENCE [LARGE SCALE GENOMIC DNA]</scope>
    <source>
        <strain evidence="9">UH-Slu-Lm8-n1</strain>
    </source>
</reference>
<accession>A0A0D0AHV0</accession>
<dbReference type="PANTHER" id="PTHR13710:SF145">
    <property type="entry name" value="ATP-DEPENDENT DNA HELICASE"/>
    <property type="match status" value="1"/>
</dbReference>
<dbReference type="PROSITE" id="PS51194">
    <property type="entry name" value="HELICASE_CTER"/>
    <property type="match status" value="1"/>
</dbReference>
<dbReference type="GO" id="GO:0005694">
    <property type="term" value="C:chromosome"/>
    <property type="evidence" value="ECO:0007669"/>
    <property type="project" value="TreeGrafter"/>
</dbReference>
<evidence type="ECO:0000256" key="4">
    <source>
        <dbReference type="ARBA" id="ARBA00034617"/>
    </source>
</evidence>
<dbReference type="GO" id="GO:0003676">
    <property type="term" value="F:nucleic acid binding"/>
    <property type="evidence" value="ECO:0007669"/>
    <property type="project" value="InterPro"/>
</dbReference>
<name>A0A0D0AHV0_9AGAM</name>
<dbReference type="InterPro" id="IPR011545">
    <property type="entry name" value="DEAD/DEAH_box_helicase_dom"/>
</dbReference>
<gene>
    <name evidence="8" type="ORF">CY34DRAFT_111320</name>
</gene>
<evidence type="ECO:0000313" key="9">
    <source>
        <dbReference type="Proteomes" id="UP000054485"/>
    </source>
</evidence>
<evidence type="ECO:0000256" key="5">
    <source>
        <dbReference type="ARBA" id="ARBA00034808"/>
    </source>
</evidence>
<evidence type="ECO:0000259" key="7">
    <source>
        <dbReference type="PROSITE" id="PS51194"/>
    </source>
</evidence>
<evidence type="ECO:0000256" key="2">
    <source>
        <dbReference type="ARBA" id="ARBA00022741"/>
    </source>
</evidence>
<dbReference type="OrthoDB" id="10261556at2759"/>
<dbReference type="SMART" id="SM00490">
    <property type="entry name" value="HELICc"/>
    <property type="match status" value="1"/>
</dbReference>
<dbReference type="InParanoid" id="A0A0D0AHV0"/>
<evidence type="ECO:0000256" key="3">
    <source>
        <dbReference type="ARBA" id="ARBA00022840"/>
    </source>
</evidence>
<dbReference type="EMBL" id="KN836851">
    <property type="protein sequence ID" value="KIK31583.1"/>
    <property type="molecule type" value="Genomic_DNA"/>
</dbReference>
<protein>
    <recommendedName>
        <fullName evidence="5">DNA 3'-5' helicase</fullName>
        <ecNumber evidence="5">5.6.2.4</ecNumber>
    </recommendedName>
</protein>
<dbReference type="PROSITE" id="PS51192">
    <property type="entry name" value="HELICASE_ATP_BIND_1"/>
    <property type="match status" value="1"/>
</dbReference>
<keyword evidence="3" id="KW-0067">ATP-binding</keyword>
<keyword evidence="2" id="KW-0547">Nucleotide-binding</keyword>
<evidence type="ECO:0000256" key="1">
    <source>
        <dbReference type="ARBA" id="ARBA00005446"/>
    </source>
</evidence>
<dbReference type="AlphaFoldDB" id="A0A0D0AHV0"/>
<proteinExistence type="inferred from homology"/>
<dbReference type="HOGENOM" id="CLU_001103_9_6_1"/>
<dbReference type="SUPFAM" id="SSF52540">
    <property type="entry name" value="P-loop containing nucleoside triphosphate hydrolases"/>
    <property type="match status" value="1"/>
</dbReference>
<feature type="domain" description="Helicase ATP-binding" evidence="6">
    <location>
        <begin position="35"/>
        <end position="194"/>
    </location>
</feature>
<organism evidence="8 9">
    <name type="scientific">Suillus luteus UH-Slu-Lm8-n1</name>
    <dbReference type="NCBI Taxonomy" id="930992"/>
    <lineage>
        <taxon>Eukaryota</taxon>
        <taxon>Fungi</taxon>
        <taxon>Dikarya</taxon>
        <taxon>Basidiomycota</taxon>
        <taxon>Agaricomycotina</taxon>
        <taxon>Agaricomycetes</taxon>
        <taxon>Agaricomycetidae</taxon>
        <taxon>Boletales</taxon>
        <taxon>Suillineae</taxon>
        <taxon>Suillaceae</taxon>
        <taxon>Suillus</taxon>
    </lineage>
</organism>
<dbReference type="GO" id="GO:0043138">
    <property type="term" value="F:3'-5' DNA helicase activity"/>
    <property type="evidence" value="ECO:0007669"/>
    <property type="project" value="UniProtKB-EC"/>
</dbReference>
<dbReference type="Pfam" id="PF00271">
    <property type="entry name" value="Helicase_C"/>
    <property type="match status" value="1"/>
</dbReference>
<dbReference type="InterPro" id="IPR027417">
    <property type="entry name" value="P-loop_NTPase"/>
</dbReference>
<dbReference type="Pfam" id="PF00270">
    <property type="entry name" value="DEAD"/>
    <property type="match status" value="1"/>
</dbReference>
<evidence type="ECO:0000313" key="8">
    <source>
        <dbReference type="EMBL" id="KIK31583.1"/>
    </source>
</evidence>
<feature type="domain" description="Helicase C-terminal" evidence="7">
    <location>
        <begin position="218"/>
        <end position="357"/>
    </location>
</feature>
<dbReference type="InterPro" id="IPR014001">
    <property type="entry name" value="Helicase_ATP-bd"/>
</dbReference>
<comment type="similarity">
    <text evidence="1">Belongs to the helicase family. RecQ subfamily.</text>
</comment>
<dbReference type="SMART" id="SM00487">
    <property type="entry name" value="DEXDc"/>
    <property type="match status" value="1"/>
</dbReference>
<dbReference type="InterPro" id="IPR001650">
    <property type="entry name" value="Helicase_C-like"/>
</dbReference>
<dbReference type="GO" id="GO:0005634">
    <property type="term" value="C:nucleus"/>
    <property type="evidence" value="ECO:0007669"/>
    <property type="project" value="TreeGrafter"/>
</dbReference>
<evidence type="ECO:0000259" key="6">
    <source>
        <dbReference type="PROSITE" id="PS51192"/>
    </source>
</evidence>
<dbReference type="Proteomes" id="UP000054485">
    <property type="component" value="Unassembled WGS sequence"/>
</dbReference>
<dbReference type="STRING" id="930992.A0A0D0AHV0"/>
<reference evidence="8 9" key="1">
    <citation type="submission" date="2014-04" db="EMBL/GenBank/DDBJ databases">
        <authorList>
            <consortium name="DOE Joint Genome Institute"/>
            <person name="Kuo A."/>
            <person name="Ruytinx J."/>
            <person name="Rineau F."/>
            <person name="Colpaert J."/>
            <person name="Kohler A."/>
            <person name="Nagy L.G."/>
            <person name="Floudas D."/>
            <person name="Copeland A."/>
            <person name="Barry K.W."/>
            <person name="Cichocki N."/>
            <person name="Veneault-Fourrey C."/>
            <person name="LaButti K."/>
            <person name="Lindquist E.A."/>
            <person name="Lipzen A."/>
            <person name="Lundell T."/>
            <person name="Morin E."/>
            <person name="Murat C."/>
            <person name="Sun H."/>
            <person name="Tunlid A."/>
            <person name="Henrissat B."/>
            <person name="Grigoriev I.V."/>
            <person name="Hibbett D.S."/>
            <person name="Martin F."/>
            <person name="Nordberg H.P."/>
            <person name="Cantor M.N."/>
            <person name="Hua S.X."/>
        </authorList>
    </citation>
    <scope>NUCLEOTIDE SEQUENCE [LARGE SCALE GENOMIC DNA]</scope>
    <source>
        <strain evidence="8 9">UH-Slu-Lm8-n1</strain>
    </source>
</reference>
<keyword evidence="9" id="KW-1185">Reference proteome</keyword>
<dbReference type="GO" id="GO:0005524">
    <property type="term" value="F:ATP binding"/>
    <property type="evidence" value="ECO:0007669"/>
    <property type="project" value="UniProtKB-KW"/>
</dbReference>